<dbReference type="InterPro" id="IPR036291">
    <property type="entry name" value="NAD(P)-bd_dom_sf"/>
</dbReference>
<accession>A0A6A5BHG2</accession>
<dbReference type="SUPFAM" id="SSF50129">
    <property type="entry name" value="GroES-like"/>
    <property type="match status" value="1"/>
</dbReference>
<dbReference type="PANTHER" id="PTHR45033:SF2">
    <property type="entry name" value="ZINC-TYPE ALCOHOL DEHYDROGENASE-LIKE PROTEIN C1773.06C"/>
    <property type="match status" value="1"/>
</dbReference>
<organism evidence="2 3">
    <name type="scientific">Naegleria fowleri</name>
    <name type="common">Brain eating amoeba</name>
    <dbReference type="NCBI Taxonomy" id="5763"/>
    <lineage>
        <taxon>Eukaryota</taxon>
        <taxon>Discoba</taxon>
        <taxon>Heterolobosea</taxon>
        <taxon>Tetramitia</taxon>
        <taxon>Eutetramitia</taxon>
        <taxon>Vahlkampfiidae</taxon>
        <taxon>Naegleria</taxon>
    </lineage>
</organism>
<dbReference type="VEuPathDB" id="AmoebaDB:NfTy_091590"/>
<dbReference type="OMA" id="GVEHIIN"/>
<dbReference type="InterPro" id="IPR020843">
    <property type="entry name" value="ER"/>
</dbReference>
<dbReference type="InterPro" id="IPR052711">
    <property type="entry name" value="Zinc_ADH-like"/>
</dbReference>
<dbReference type="Proteomes" id="UP000444721">
    <property type="component" value="Unassembled WGS sequence"/>
</dbReference>
<dbReference type="Pfam" id="PF00107">
    <property type="entry name" value="ADH_zinc_N"/>
    <property type="match status" value="1"/>
</dbReference>
<gene>
    <name evidence="2" type="ORF">FDP41_008179</name>
</gene>
<dbReference type="InterPro" id="IPR013149">
    <property type="entry name" value="ADH-like_C"/>
</dbReference>
<dbReference type="Pfam" id="PF08240">
    <property type="entry name" value="ADH_N"/>
    <property type="match status" value="1"/>
</dbReference>
<dbReference type="Gene3D" id="3.90.180.10">
    <property type="entry name" value="Medium-chain alcohol dehydrogenases, catalytic domain"/>
    <property type="match status" value="1"/>
</dbReference>
<evidence type="ECO:0000313" key="2">
    <source>
        <dbReference type="EMBL" id="KAF0973475.1"/>
    </source>
</evidence>
<protein>
    <recommendedName>
        <fullName evidence="1">Enoyl reductase (ER) domain-containing protein</fullName>
    </recommendedName>
</protein>
<dbReference type="SMART" id="SM00829">
    <property type="entry name" value="PKS_ER"/>
    <property type="match status" value="1"/>
</dbReference>
<dbReference type="InterPro" id="IPR011032">
    <property type="entry name" value="GroES-like_sf"/>
</dbReference>
<dbReference type="GO" id="GO:0016491">
    <property type="term" value="F:oxidoreductase activity"/>
    <property type="evidence" value="ECO:0007669"/>
    <property type="project" value="InterPro"/>
</dbReference>
<evidence type="ECO:0000259" key="1">
    <source>
        <dbReference type="SMART" id="SM00829"/>
    </source>
</evidence>
<dbReference type="PANTHER" id="PTHR45033">
    <property type="match status" value="1"/>
</dbReference>
<dbReference type="GeneID" id="68115397"/>
<dbReference type="AlphaFoldDB" id="A0A6A5BHG2"/>
<dbReference type="OrthoDB" id="9930022at2759"/>
<sequence>MTLPTTQKLYRIFKREGIENLELHTNEPVPQTLLRNQVLVRMRAASLNFRDVLVSTGKYPSNFPSDGLIPLSDGAGEVVAVGENVKEFKVGERVAGIFTQDWIDGEMKEEYTGNVLGGSAHGVLSQYRVFEKHSIVKIPQILSYEEGATLPCAALTAFHALYENGINPVRAGQTVLVLGKGGVSVFAIQFAAASGATVIVTSSSDEKLKKAIELGAHHIINYNTTPNWNEKVRELTQGRGK</sequence>
<reference evidence="2 3" key="1">
    <citation type="journal article" date="2019" name="Sci. Rep.">
        <title>Nanopore sequencing improves the draft genome of the human pathogenic amoeba Naegleria fowleri.</title>
        <authorList>
            <person name="Liechti N."/>
            <person name="Schurch N."/>
            <person name="Bruggmann R."/>
            <person name="Wittwer M."/>
        </authorList>
    </citation>
    <scope>NUCLEOTIDE SEQUENCE [LARGE SCALE GENOMIC DNA]</scope>
    <source>
        <strain evidence="2 3">ATCC 30894</strain>
    </source>
</reference>
<dbReference type="VEuPathDB" id="AmoebaDB:FDP41_008179"/>
<dbReference type="InterPro" id="IPR013154">
    <property type="entry name" value="ADH-like_N"/>
</dbReference>
<name>A0A6A5BHG2_NAEFO</name>
<dbReference type="Gene3D" id="3.40.50.720">
    <property type="entry name" value="NAD(P)-binding Rossmann-like Domain"/>
    <property type="match status" value="1"/>
</dbReference>
<proteinExistence type="predicted"/>
<dbReference type="CDD" id="cd08276">
    <property type="entry name" value="MDR7"/>
    <property type="match status" value="1"/>
</dbReference>
<comment type="caution">
    <text evidence="2">The sequence shown here is derived from an EMBL/GenBank/DDBJ whole genome shotgun (WGS) entry which is preliminary data.</text>
</comment>
<keyword evidence="3" id="KW-1185">Reference proteome</keyword>
<dbReference type="RefSeq" id="XP_044558188.1">
    <property type="nucleotide sequence ID" value="XM_044712004.1"/>
</dbReference>
<dbReference type="SUPFAM" id="SSF51735">
    <property type="entry name" value="NAD(P)-binding Rossmann-fold domains"/>
    <property type="match status" value="1"/>
</dbReference>
<evidence type="ECO:0000313" key="3">
    <source>
        <dbReference type="Proteomes" id="UP000444721"/>
    </source>
</evidence>
<feature type="domain" description="Enoyl reductase (ER)" evidence="1">
    <location>
        <begin position="17"/>
        <end position="240"/>
    </location>
</feature>
<dbReference type="EMBL" id="VFQX01000060">
    <property type="protein sequence ID" value="KAF0973475.1"/>
    <property type="molecule type" value="Genomic_DNA"/>
</dbReference>
<dbReference type="VEuPathDB" id="AmoebaDB:NF0003610"/>